<evidence type="ECO:0000313" key="3">
    <source>
        <dbReference type="Proteomes" id="UP001163046"/>
    </source>
</evidence>
<reference evidence="2" key="1">
    <citation type="submission" date="2023-01" db="EMBL/GenBank/DDBJ databases">
        <title>Genome assembly of the deep-sea coral Lophelia pertusa.</title>
        <authorList>
            <person name="Herrera S."/>
            <person name="Cordes E."/>
        </authorList>
    </citation>
    <scope>NUCLEOTIDE SEQUENCE</scope>
    <source>
        <strain evidence="2">USNM1676648</strain>
        <tissue evidence="2">Polyp</tissue>
    </source>
</reference>
<proteinExistence type="predicted"/>
<feature type="non-terminal residue" evidence="2">
    <location>
        <position position="1"/>
    </location>
</feature>
<comment type="caution">
    <text evidence="2">The sequence shown here is derived from an EMBL/GenBank/DDBJ whole genome shotgun (WGS) entry which is preliminary data.</text>
</comment>
<evidence type="ECO:0000313" key="2">
    <source>
        <dbReference type="EMBL" id="KAJ7308779.1"/>
    </source>
</evidence>
<sequence>SSIYLDCYKGRYKLVTPTTAENAAARKAFLIECERNLAFGEPAKLKLESCLADLMRHVNIFKDLLQGGIYQLCSTAVIPRLKPLIDGFNSTSHNISE</sequence>
<name>A0A9X0CCA7_9CNID</name>
<dbReference type="EMBL" id="MU828130">
    <property type="protein sequence ID" value="KAJ7308779.1"/>
    <property type="molecule type" value="Genomic_DNA"/>
</dbReference>
<protein>
    <submittedName>
        <fullName evidence="2">Golgi transport complex subunit 4</fullName>
    </submittedName>
</protein>
<organism evidence="2 3">
    <name type="scientific">Desmophyllum pertusum</name>
    <dbReference type="NCBI Taxonomy" id="174260"/>
    <lineage>
        <taxon>Eukaryota</taxon>
        <taxon>Metazoa</taxon>
        <taxon>Cnidaria</taxon>
        <taxon>Anthozoa</taxon>
        <taxon>Hexacorallia</taxon>
        <taxon>Scleractinia</taxon>
        <taxon>Caryophylliina</taxon>
        <taxon>Caryophylliidae</taxon>
        <taxon>Desmophyllum</taxon>
    </lineage>
</organism>
<accession>A0A9X0CCA7</accession>
<dbReference type="AlphaFoldDB" id="A0A9X0CCA7"/>
<gene>
    <name evidence="2" type="primary">COG4_2</name>
    <name evidence="2" type="ORF">OS493_040368</name>
</gene>
<dbReference type="Proteomes" id="UP001163046">
    <property type="component" value="Unassembled WGS sequence"/>
</dbReference>
<dbReference type="Pfam" id="PF20662">
    <property type="entry name" value="COG4_C"/>
    <property type="match status" value="1"/>
</dbReference>
<keyword evidence="3" id="KW-1185">Reference proteome</keyword>
<feature type="non-terminal residue" evidence="2">
    <location>
        <position position="97"/>
    </location>
</feature>
<dbReference type="InterPro" id="IPR048684">
    <property type="entry name" value="COG4_C"/>
</dbReference>
<evidence type="ECO:0000259" key="1">
    <source>
        <dbReference type="Pfam" id="PF20662"/>
    </source>
</evidence>
<dbReference type="OrthoDB" id="47059at2759"/>
<dbReference type="Gene3D" id="1.10.287.1060">
    <property type="entry name" value="ESAT-6-like"/>
    <property type="match status" value="1"/>
</dbReference>
<feature type="domain" description="Conserved oligomeric Golgi complex subunit 4 C-terminal" evidence="1">
    <location>
        <begin position="33"/>
        <end position="96"/>
    </location>
</feature>